<dbReference type="EMBL" id="CP141059">
    <property type="protein sequence ID" value="WQQ27511.1"/>
    <property type="molecule type" value="Genomic_DNA"/>
</dbReference>
<name>A0ABZ0ZUM1_9ACTN</name>
<evidence type="ECO:0000256" key="1">
    <source>
        <dbReference type="SAM" id="Phobius"/>
    </source>
</evidence>
<organism evidence="2 3">
    <name type="scientific">Nocardioides bizhenqiangii</name>
    <dbReference type="NCBI Taxonomy" id="3095076"/>
    <lineage>
        <taxon>Bacteria</taxon>
        <taxon>Bacillati</taxon>
        <taxon>Actinomycetota</taxon>
        <taxon>Actinomycetes</taxon>
        <taxon>Propionibacteriales</taxon>
        <taxon>Nocardioidaceae</taxon>
        <taxon>Nocardioides</taxon>
    </lineage>
</organism>
<keyword evidence="1" id="KW-1133">Transmembrane helix</keyword>
<protein>
    <recommendedName>
        <fullName evidence="4">SPW repeat-containing protein</fullName>
    </recommendedName>
</protein>
<accession>A0ABZ0ZUM1</accession>
<sequence length="116" mass="12051">MKGAYVARPAVAVLALAGGAVVGVCVVALHTYWWGLLVGILTTVALLVAMPGGWWRRLPFALGWSAAVVVLTVQRPEGDYLVEQSANGYLLLGAGVGVLLGGVVGLRHHAAPEPRD</sequence>
<dbReference type="Proteomes" id="UP001327225">
    <property type="component" value="Chromosome"/>
</dbReference>
<keyword evidence="3" id="KW-1185">Reference proteome</keyword>
<reference evidence="3" key="1">
    <citation type="submission" date="2023-12" db="EMBL/GenBank/DDBJ databases">
        <title>Novel species in genus Nocardioides.</title>
        <authorList>
            <person name="Zhou H."/>
        </authorList>
    </citation>
    <scope>NUCLEOTIDE SEQUENCE [LARGE SCALE GENOMIC DNA]</scope>
    <source>
        <strain evidence="3">HM61</strain>
    </source>
</reference>
<dbReference type="RefSeq" id="WP_322937962.1">
    <property type="nucleotide sequence ID" value="NZ_CP141059.1"/>
</dbReference>
<feature type="transmembrane region" description="Helical" evidence="1">
    <location>
        <begin position="86"/>
        <end position="106"/>
    </location>
</feature>
<keyword evidence="1" id="KW-0472">Membrane</keyword>
<proteinExistence type="predicted"/>
<evidence type="ECO:0000313" key="3">
    <source>
        <dbReference type="Proteomes" id="UP001327225"/>
    </source>
</evidence>
<evidence type="ECO:0008006" key="4">
    <source>
        <dbReference type="Google" id="ProtNLM"/>
    </source>
</evidence>
<keyword evidence="1" id="KW-0812">Transmembrane</keyword>
<gene>
    <name evidence="2" type="ORF">SHK19_04590</name>
</gene>
<evidence type="ECO:0000313" key="2">
    <source>
        <dbReference type="EMBL" id="WQQ27511.1"/>
    </source>
</evidence>
<feature type="transmembrane region" description="Helical" evidence="1">
    <location>
        <begin position="33"/>
        <end position="51"/>
    </location>
</feature>